<reference evidence="3 4" key="1">
    <citation type="submission" date="2017-02" db="EMBL/GenBank/DDBJ databases">
        <authorList>
            <person name="Peterson S.W."/>
        </authorList>
    </citation>
    <scope>NUCLEOTIDE SEQUENCE [LARGE SCALE GENOMIC DNA]</scope>
    <source>
        <strain evidence="3 4">ATCC 35992</strain>
    </source>
</reference>
<dbReference type="CDD" id="cd01130">
    <property type="entry name" value="VirB11-like_ATPase"/>
    <property type="match status" value="1"/>
</dbReference>
<dbReference type="Pfam" id="PF00437">
    <property type="entry name" value="T2SSE"/>
    <property type="match status" value="1"/>
</dbReference>
<dbReference type="Gene3D" id="3.40.50.300">
    <property type="entry name" value="P-loop containing nucleotide triphosphate hydrolases"/>
    <property type="match status" value="1"/>
</dbReference>
<dbReference type="AlphaFoldDB" id="A0A1T4VR70"/>
<dbReference type="SUPFAM" id="SSF52540">
    <property type="entry name" value="P-loop containing nucleoside triphosphate hydrolases"/>
    <property type="match status" value="1"/>
</dbReference>
<dbReference type="GO" id="GO:0016887">
    <property type="term" value="F:ATP hydrolysis activity"/>
    <property type="evidence" value="ECO:0007669"/>
    <property type="project" value="InterPro"/>
</dbReference>
<keyword evidence="4" id="KW-1185">Reference proteome</keyword>
<evidence type="ECO:0000256" key="1">
    <source>
        <dbReference type="ARBA" id="ARBA00006611"/>
    </source>
</evidence>
<dbReference type="OrthoDB" id="9810761at2"/>
<dbReference type="Gene3D" id="3.30.450.380">
    <property type="match status" value="1"/>
</dbReference>
<feature type="domain" description="Bacterial type II secretion system protein E" evidence="2">
    <location>
        <begin position="62"/>
        <end position="339"/>
    </location>
</feature>
<dbReference type="STRING" id="39495.SAMN02745111_01464"/>
<dbReference type="PANTHER" id="PTHR30486">
    <property type="entry name" value="TWITCHING MOTILITY PROTEIN PILT"/>
    <property type="match status" value="1"/>
</dbReference>
<comment type="similarity">
    <text evidence="1">Belongs to the GSP E family.</text>
</comment>
<evidence type="ECO:0000313" key="3">
    <source>
        <dbReference type="EMBL" id="SKA67483.1"/>
    </source>
</evidence>
<name>A0A1T4VR70_9FIRM</name>
<dbReference type="EMBL" id="FUXZ01000008">
    <property type="protein sequence ID" value="SKA67483.1"/>
    <property type="molecule type" value="Genomic_DNA"/>
</dbReference>
<sequence length="407" mass="45807">MVDVEEIKLDVLERMDGFDDITDDDIFECIDESIKEYGEKVMMSVKERIEARRQLFNKIRGLDILEDLLNDERITEIMVNGPYEIYVESDGKVKRIEKAFADTQKLSDIVQRIVGNVNRRVNERSPIVDASIRGKFRVSIVLPPIAINGPILTIRKFKKGLMDIDSLIELGSVNEEIAEFLSEIVRAKYNIFISGGTNTGKTTFLNILSNFIPKDERIITIEDSIELQIKGIGNLVRLEARSGNVDKDILVTIRDLIKASLRMRPDRIIVGEVRGSECIDMLSAMNTGHDGSMSTGHGNSPKEMLTRLETMCLFGMDIPLVAIRNQIAASLDILIHIGRLRDGSRKVLSICEVLGVKDGEIEMKTLYKYVEEGEDKNGRILGKFVKCSELKNTGKLRAAGIKNERKC</sequence>
<proteinExistence type="inferred from homology"/>
<dbReference type="RefSeq" id="WP_078766335.1">
    <property type="nucleotide sequence ID" value="NZ_FUXZ01000008.1"/>
</dbReference>
<evidence type="ECO:0000313" key="4">
    <source>
        <dbReference type="Proteomes" id="UP000190814"/>
    </source>
</evidence>
<protein>
    <submittedName>
        <fullName evidence="3">Pilus assembly protein CpaF</fullName>
    </submittedName>
</protein>
<dbReference type="PANTHER" id="PTHR30486:SF15">
    <property type="entry name" value="TYPE II_IV SECRETION SYSTEM ATPASE"/>
    <property type="match status" value="1"/>
</dbReference>
<gene>
    <name evidence="3" type="ORF">SAMN02745111_01464</name>
</gene>
<dbReference type="Proteomes" id="UP000190814">
    <property type="component" value="Unassembled WGS sequence"/>
</dbReference>
<dbReference type="InterPro" id="IPR027417">
    <property type="entry name" value="P-loop_NTPase"/>
</dbReference>
<accession>A0A1T4VR70</accession>
<dbReference type="InterPro" id="IPR050921">
    <property type="entry name" value="T4SS_GSP_E_ATPase"/>
</dbReference>
<evidence type="ECO:0000259" key="2">
    <source>
        <dbReference type="Pfam" id="PF00437"/>
    </source>
</evidence>
<organism evidence="3 4">
    <name type="scientific">Eubacterium uniforme</name>
    <dbReference type="NCBI Taxonomy" id="39495"/>
    <lineage>
        <taxon>Bacteria</taxon>
        <taxon>Bacillati</taxon>
        <taxon>Bacillota</taxon>
        <taxon>Clostridia</taxon>
        <taxon>Eubacteriales</taxon>
        <taxon>Eubacteriaceae</taxon>
        <taxon>Eubacterium</taxon>
    </lineage>
</organism>
<dbReference type="InterPro" id="IPR001482">
    <property type="entry name" value="T2SS/T4SS_dom"/>
</dbReference>